<dbReference type="RefSeq" id="WP_126308931.1">
    <property type="nucleotide sequence ID" value="NZ_AP018449.1"/>
</dbReference>
<dbReference type="InterPro" id="IPR000160">
    <property type="entry name" value="GGDEF_dom"/>
</dbReference>
<dbReference type="InterPro" id="IPR000644">
    <property type="entry name" value="CBS_dom"/>
</dbReference>
<dbReference type="KEGG" id="mana:MAMMFC1_02663"/>
<dbReference type="Proteomes" id="UP000276437">
    <property type="component" value="Chromosome"/>
</dbReference>
<dbReference type="PANTHER" id="PTHR33121:SF70">
    <property type="entry name" value="SIGNALING PROTEIN YKOW"/>
    <property type="match status" value="1"/>
</dbReference>
<dbReference type="AlphaFoldDB" id="A0A348ALN0"/>
<reference evidence="2 3" key="1">
    <citation type="journal article" date="2018" name="Int. J. Syst. Evol. Microbiol.">
        <title>Methylomusa anaerophila gen. nov., sp. nov., an anaerobic methanol-utilizing bacterium isolated from a microbial fuel cell.</title>
        <authorList>
            <person name="Amano N."/>
            <person name="Yamamuro A."/>
            <person name="Miyahara M."/>
            <person name="Kouzuma A."/>
            <person name="Abe T."/>
            <person name="Watanabe K."/>
        </authorList>
    </citation>
    <scope>NUCLEOTIDE SEQUENCE [LARGE SCALE GENOMIC DNA]</scope>
    <source>
        <strain evidence="2 3">MMFC1</strain>
    </source>
</reference>
<dbReference type="Gene3D" id="3.30.70.270">
    <property type="match status" value="1"/>
</dbReference>
<keyword evidence="3" id="KW-1185">Reference proteome</keyword>
<dbReference type="SMART" id="SM00267">
    <property type="entry name" value="GGDEF"/>
    <property type="match status" value="1"/>
</dbReference>
<feature type="domain" description="GGDEF" evidence="1">
    <location>
        <begin position="181"/>
        <end position="336"/>
    </location>
</feature>
<proteinExistence type="predicted"/>
<dbReference type="EC" id="3.1.4.52" evidence="2"/>
<evidence type="ECO:0000313" key="2">
    <source>
        <dbReference type="EMBL" id="BBB91978.1"/>
    </source>
</evidence>
<name>A0A348ALN0_9FIRM</name>
<dbReference type="Pfam" id="PF00571">
    <property type="entry name" value="CBS"/>
    <property type="match status" value="1"/>
</dbReference>
<dbReference type="PROSITE" id="PS50887">
    <property type="entry name" value="GGDEF"/>
    <property type="match status" value="1"/>
</dbReference>
<dbReference type="GO" id="GO:0071111">
    <property type="term" value="F:cyclic-guanylate-specific phosphodiesterase activity"/>
    <property type="evidence" value="ECO:0007669"/>
    <property type="project" value="UniProtKB-EC"/>
</dbReference>
<protein>
    <submittedName>
        <fullName evidence="2">Cyclic di-GMP phosphodiesterase Gmr</fullName>
        <ecNumber evidence="2">3.1.4.52</ecNumber>
    </submittedName>
</protein>
<organism evidence="2 3">
    <name type="scientific">Methylomusa anaerophila</name>
    <dbReference type="NCBI Taxonomy" id="1930071"/>
    <lineage>
        <taxon>Bacteria</taxon>
        <taxon>Bacillati</taxon>
        <taxon>Bacillota</taxon>
        <taxon>Negativicutes</taxon>
        <taxon>Selenomonadales</taxon>
        <taxon>Sporomusaceae</taxon>
        <taxon>Methylomusa</taxon>
    </lineage>
</organism>
<dbReference type="EMBL" id="AP018449">
    <property type="protein sequence ID" value="BBB91978.1"/>
    <property type="molecule type" value="Genomic_DNA"/>
</dbReference>
<keyword evidence="2" id="KW-0378">Hydrolase</keyword>
<evidence type="ECO:0000313" key="3">
    <source>
        <dbReference type="Proteomes" id="UP000276437"/>
    </source>
</evidence>
<dbReference type="OrthoDB" id="9813903at2"/>
<dbReference type="NCBIfam" id="TIGR00254">
    <property type="entry name" value="GGDEF"/>
    <property type="match status" value="1"/>
</dbReference>
<dbReference type="InterPro" id="IPR043128">
    <property type="entry name" value="Rev_trsase/Diguanyl_cyclase"/>
</dbReference>
<dbReference type="SUPFAM" id="SSF55073">
    <property type="entry name" value="Nucleotide cyclase"/>
    <property type="match status" value="1"/>
</dbReference>
<gene>
    <name evidence="2" type="primary">gmr_4</name>
    <name evidence="2" type="ORF">MAMMFC1_02663</name>
</gene>
<sequence>MNPTKVASHLSPLPQMSGILMGSMVQRSPFVSRQTAVEKVSEIFTQTNAQGIVIVDEMTPVGLLMKNKMHFHLSSKYGVSLYSRRPVELIMDKHPTIVESSLPLEQVSNYVFERMEEQLYDLIIVVDNGQYLGTVSIIQLLRQLTDLQIRYAAQANPLTGLPGNLMIEERLKQTVIKSVSSHFGVLYIDLDNFKAFNDKYGFEHGDKVIKFTADLLASCLLNFDPSFSISFLGHIGGDDFIIEIDGDNPEELAESITQEFDKGIHSFYATEDLERGCIKVYNRKGHLESFPIMSISIAIVHNRYRNFNNYLEIGEIAARIKKKAKKVCGSIWIVDQRKEKDKEEEEDKDFV</sequence>
<evidence type="ECO:0000259" key="1">
    <source>
        <dbReference type="PROSITE" id="PS50887"/>
    </source>
</evidence>
<dbReference type="PANTHER" id="PTHR33121">
    <property type="entry name" value="CYCLIC DI-GMP PHOSPHODIESTERASE PDEF"/>
    <property type="match status" value="1"/>
</dbReference>
<accession>A0A348ALN0</accession>
<dbReference type="Gene3D" id="3.10.580.10">
    <property type="entry name" value="CBS-domain"/>
    <property type="match status" value="1"/>
</dbReference>
<dbReference type="SUPFAM" id="SSF54631">
    <property type="entry name" value="CBS-domain pair"/>
    <property type="match status" value="1"/>
</dbReference>
<dbReference type="InterPro" id="IPR029787">
    <property type="entry name" value="Nucleotide_cyclase"/>
</dbReference>
<dbReference type="Pfam" id="PF00990">
    <property type="entry name" value="GGDEF"/>
    <property type="match status" value="1"/>
</dbReference>
<dbReference type="InterPro" id="IPR046342">
    <property type="entry name" value="CBS_dom_sf"/>
</dbReference>
<dbReference type="CDD" id="cd01949">
    <property type="entry name" value="GGDEF"/>
    <property type="match status" value="1"/>
</dbReference>
<dbReference type="InterPro" id="IPR050706">
    <property type="entry name" value="Cyclic-di-GMP_PDE-like"/>
</dbReference>